<evidence type="ECO:0000313" key="1">
    <source>
        <dbReference type="EMBL" id="MBB6035455.1"/>
    </source>
</evidence>
<gene>
    <name evidence="1" type="ORF">HNR73_003312</name>
</gene>
<dbReference type="EMBL" id="JACHGT010000006">
    <property type="protein sequence ID" value="MBB6035455.1"/>
    <property type="molecule type" value="Genomic_DNA"/>
</dbReference>
<evidence type="ECO:0000313" key="2">
    <source>
        <dbReference type="Proteomes" id="UP000548476"/>
    </source>
</evidence>
<comment type="caution">
    <text evidence="1">The sequence shown here is derived from an EMBL/GenBank/DDBJ whole genome shotgun (WGS) entry which is preliminary data.</text>
</comment>
<keyword evidence="2" id="KW-1185">Reference proteome</keyword>
<sequence>MLLFLTVVSAVFLSGCDREEPGVGAGEWAASVCTALDPWRAEIDALTTRAQSAIGPDTTPEETKAELVTLLDGAAAASETARAEVEAAPTPSAEVEGGAAARETVLGYLASARDAYASAGDAMEGLDAGAEGFYDEVAAAMGELNTAYAAGPDLAGVTSVELGEAFAGEGACG</sequence>
<dbReference type="RefSeq" id="WP_184788305.1">
    <property type="nucleotide sequence ID" value="NZ_BONT01000003.1"/>
</dbReference>
<reference evidence="1 2" key="1">
    <citation type="submission" date="2020-08" db="EMBL/GenBank/DDBJ databases">
        <title>Genomic Encyclopedia of Type Strains, Phase IV (KMG-IV): sequencing the most valuable type-strain genomes for metagenomic binning, comparative biology and taxonomic classification.</title>
        <authorList>
            <person name="Goeker M."/>
        </authorList>
    </citation>
    <scope>NUCLEOTIDE SEQUENCE [LARGE SCALE GENOMIC DNA]</scope>
    <source>
        <strain evidence="1 2">YIM 65646</strain>
    </source>
</reference>
<name>A0A841FI73_9ACTN</name>
<accession>A0A841FI73</accession>
<organism evidence="1 2">
    <name type="scientific">Phytomonospora endophytica</name>
    <dbReference type="NCBI Taxonomy" id="714109"/>
    <lineage>
        <taxon>Bacteria</taxon>
        <taxon>Bacillati</taxon>
        <taxon>Actinomycetota</taxon>
        <taxon>Actinomycetes</taxon>
        <taxon>Micromonosporales</taxon>
        <taxon>Micromonosporaceae</taxon>
        <taxon>Phytomonospora</taxon>
    </lineage>
</organism>
<dbReference type="AlphaFoldDB" id="A0A841FI73"/>
<dbReference type="Proteomes" id="UP000548476">
    <property type="component" value="Unassembled WGS sequence"/>
</dbReference>
<protein>
    <submittedName>
        <fullName evidence="1">Uncharacterized protein</fullName>
    </submittedName>
</protein>
<proteinExistence type="predicted"/>